<protein>
    <recommendedName>
        <fullName evidence="1">F-box domain-containing protein</fullName>
    </recommendedName>
</protein>
<dbReference type="InterPro" id="IPR001810">
    <property type="entry name" value="F-box_dom"/>
</dbReference>
<evidence type="ECO:0000259" key="1">
    <source>
        <dbReference type="SMART" id="SM00256"/>
    </source>
</evidence>
<dbReference type="EMBL" id="JADBGQ010000007">
    <property type="protein sequence ID" value="KAG5390240.1"/>
    <property type="molecule type" value="Genomic_DNA"/>
</dbReference>
<reference evidence="2 3" key="1">
    <citation type="submission" date="2021-03" db="EMBL/GenBank/DDBJ databases">
        <authorList>
            <person name="King G.J."/>
            <person name="Bancroft I."/>
            <person name="Baten A."/>
            <person name="Bloomfield J."/>
            <person name="Borpatragohain P."/>
            <person name="He Z."/>
            <person name="Irish N."/>
            <person name="Irwin J."/>
            <person name="Liu K."/>
            <person name="Mauleon R.P."/>
            <person name="Moore J."/>
            <person name="Morris R."/>
            <person name="Ostergaard L."/>
            <person name="Wang B."/>
            <person name="Wells R."/>
        </authorList>
    </citation>
    <scope>NUCLEOTIDE SEQUENCE [LARGE SCALE GENOMIC DNA]</scope>
    <source>
        <strain evidence="2">R-o-18</strain>
        <tissue evidence="2">Leaf</tissue>
    </source>
</reference>
<dbReference type="SMART" id="SM00612">
    <property type="entry name" value="Kelch"/>
    <property type="match status" value="2"/>
</dbReference>
<keyword evidence="3" id="KW-1185">Reference proteome</keyword>
<dbReference type="Pfam" id="PF25210">
    <property type="entry name" value="Kelch_FKB95"/>
    <property type="match status" value="1"/>
</dbReference>
<dbReference type="SUPFAM" id="SSF81383">
    <property type="entry name" value="F-box domain"/>
    <property type="match status" value="1"/>
</dbReference>
<dbReference type="PANTHER" id="PTHR24414:SF185">
    <property type="entry name" value="F-BOX DOMAIN-CONTAINING PROTEIN"/>
    <property type="match status" value="1"/>
</dbReference>
<proteinExistence type="predicted"/>
<evidence type="ECO:0000313" key="3">
    <source>
        <dbReference type="Proteomes" id="UP000823674"/>
    </source>
</evidence>
<dbReference type="InterPro" id="IPR036047">
    <property type="entry name" value="F-box-like_dom_sf"/>
</dbReference>
<dbReference type="InterPro" id="IPR006652">
    <property type="entry name" value="Kelch_1"/>
</dbReference>
<name>A0ABQ7LUJ9_BRACM</name>
<accession>A0ABQ7LUJ9</accession>
<dbReference type="InterPro" id="IPR057499">
    <property type="entry name" value="Kelch_FKB95"/>
</dbReference>
<dbReference type="InterPro" id="IPR015915">
    <property type="entry name" value="Kelch-typ_b-propeller"/>
</dbReference>
<dbReference type="SUPFAM" id="SSF117281">
    <property type="entry name" value="Kelch motif"/>
    <property type="match status" value="1"/>
</dbReference>
<dbReference type="PANTHER" id="PTHR24414">
    <property type="entry name" value="F-BOX/KELCH-REPEAT PROTEIN SKIP4"/>
    <property type="match status" value="1"/>
</dbReference>
<comment type="caution">
    <text evidence="2">The sequence shown here is derived from an EMBL/GenBank/DDBJ whole genome shotgun (WGS) entry which is preliminary data.</text>
</comment>
<evidence type="ECO:0000313" key="2">
    <source>
        <dbReference type="EMBL" id="KAG5390240.1"/>
    </source>
</evidence>
<dbReference type="InterPro" id="IPR050354">
    <property type="entry name" value="F-box/kelch-repeat_ARATH"/>
</dbReference>
<sequence length="394" mass="45208">MKYTEETTSRGWFDLKKAKSSDVEQLQKKKKNPSPRSLLSLPEEIVVNCLARIWKSYYPKLSLVCKTFCSLILSMELYVARLELETHENVLHVCLQLPDKIRTSWFSLWLKPDQTLTNNIGKTKKQNSTGNTLLVPIPSSYSPRVPMFTCAVGSELYAISKYNITPSSVMWVRCTSTYSWRQAPSMTVARANAVVCVFDDKIYVMGGCHADESTNWAEVFDPKTQTWEPLPDPGAELRVSLIKKVEVKLGKICVRGIEEMDYVYDPKEGKWDVPEAFVIESECEIVNVRYQCGRQSCLWYDIKHNEWKAVMGLATLNGNRRCYFVEIANYGGKLLILWGKFAPPRRQNKNIWCAVIALERRNNDEEVWGKVEWASVVLTVPKSYVFLLCEVKPV</sequence>
<gene>
    <name evidence="2" type="primary">A08p031350.1_BraROA</name>
    <name evidence="2" type="ORF">IGI04_031781</name>
</gene>
<dbReference type="Gene3D" id="2.120.10.80">
    <property type="entry name" value="Kelch-type beta propeller"/>
    <property type="match status" value="1"/>
</dbReference>
<dbReference type="Proteomes" id="UP000823674">
    <property type="component" value="Chromosome A08"/>
</dbReference>
<dbReference type="CDD" id="cd22152">
    <property type="entry name" value="F-box_AtAFR-like"/>
    <property type="match status" value="1"/>
</dbReference>
<organism evidence="2 3">
    <name type="scientific">Brassica rapa subsp. trilocularis</name>
    <dbReference type="NCBI Taxonomy" id="1813537"/>
    <lineage>
        <taxon>Eukaryota</taxon>
        <taxon>Viridiplantae</taxon>
        <taxon>Streptophyta</taxon>
        <taxon>Embryophyta</taxon>
        <taxon>Tracheophyta</taxon>
        <taxon>Spermatophyta</taxon>
        <taxon>Magnoliopsida</taxon>
        <taxon>eudicotyledons</taxon>
        <taxon>Gunneridae</taxon>
        <taxon>Pentapetalae</taxon>
        <taxon>rosids</taxon>
        <taxon>malvids</taxon>
        <taxon>Brassicales</taxon>
        <taxon>Brassicaceae</taxon>
        <taxon>Brassiceae</taxon>
        <taxon>Brassica</taxon>
    </lineage>
</organism>
<feature type="domain" description="F-box" evidence="1">
    <location>
        <begin position="41"/>
        <end position="81"/>
    </location>
</feature>
<dbReference type="Pfam" id="PF00646">
    <property type="entry name" value="F-box"/>
    <property type="match status" value="1"/>
</dbReference>
<dbReference type="SMART" id="SM00256">
    <property type="entry name" value="FBOX"/>
    <property type="match status" value="1"/>
</dbReference>